<protein>
    <submittedName>
        <fullName evidence="8">RNA polymerase sigma-70 domain protein</fullName>
    </submittedName>
</protein>
<dbReference type="SUPFAM" id="SSF88659">
    <property type="entry name" value="Sigma3 and sigma4 domains of RNA polymerase sigma factors"/>
    <property type="match status" value="1"/>
</dbReference>
<feature type="domain" description="RNA polymerase sigma-70 region 2" evidence="6">
    <location>
        <begin position="24"/>
        <end position="90"/>
    </location>
</feature>
<dbReference type="GO" id="GO:0003677">
    <property type="term" value="F:DNA binding"/>
    <property type="evidence" value="ECO:0007669"/>
    <property type="project" value="UniProtKB-KW"/>
</dbReference>
<dbReference type="InterPro" id="IPR013324">
    <property type="entry name" value="RNA_pol_sigma_r3/r4-like"/>
</dbReference>
<comment type="similarity">
    <text evidence="1">Belongs to the sigma-70 factor family. ECF subfamily.</text>
</comment>
<dbReference type="PANTHER" id="PTHR43133">
    <property type="entry name" value="RNA POLYMERASE ECF-TYPE SIGMA FACTO"/>
    <property type="match status" value="1"/>
</dbReference>
<proteinExistence type="inferred from homology"/>
<dbReference type="InterPro" id="IPR013325">
    <property type="entry name" value="RNA_pol_sigma_r2"/>
</dbReference>
<dbReference type="SUPFAM" id="SSF88946">
    <property type="entry name" value="Sigma2 domain of RNA polymerase sigma factors"/>
    <property type="match status" value="1"/>
</dbReference>
<dbReference type="Gene3D" id="1.10.1740.10">
    <property type="match status" value="1"/>
</dbReference>
<evidence type="ECO:0000256" key="4">
    <source>
        <dbReference type="ARBA" id="ARBA00023125"/>
    </source>
</evidence>
<dbReference type="InterPro" id="IPR036388">
    <property type="entry name" value="WH-like_DNA-bd_sf"/>
</dbReference>
<dbReference type="Proteomes" id="UP000011996">
    <property type="component" value="Unassembled WGS sequence"/>
</dbReference>
<evidence type="ECO:0000256" key="5">
    <source>
        <dbReference type="ARBA" id="ARBA00023163"/>
    </source>
</evidence>
<evidence type="ECO:0000256" key="1">
    <source>
        <dbReference type="ARBA" id="ARBA00010641"/>
    </source>
</evidence>
<evidence type="ECO:0000259" key="6">
    <source>
        <dbReference type="Pfam" id="PF04542"/>
    </source>
</evidence>
<dbReference type="CDD" id="cd06171">
    <property type="entry name" value="Sigma70_r4"/>
    <property type="match status" value="1"/>
</dbReference>
<dbReference type="GO" id="GO:0016987">
    <property type="term" value="F:sigma factor activity"/>
    <property type="evidence" value="ECO:0007669"/>
    <property type="project" value="UniProtKB-KW"/>
</dbReference>
<dbReference type="PATRIC" id="fig|1263868.3.peg.3086"/>
<evidence type="ECO:0000313" key="9">
    <source>
        <dbReference type="Proteomes" id="UP000011996"/>
    </source>
</evidence>
<evidence type="ECO:0000313" key="8">
    <source>
        <dbReference type="EMBL" id="EMI26592.1"/>
    </source>
</evidence>
<dbReference type="AlphaFoldDB" id="M5SFW4"/>
<dbReference type="STRING" id="1263868.RESH_02852"/>
<keyword evidence="5" id="KW-0804">Transcription</keyword>
<evidence type="ECO:0000256" key="2">
    <source>
        <dbReference type="ARBA" id="ARBA00023015"/>
    </source>
</evidence>
<reference evidence="8 9" key="1">
    <citation type="journal article" date="2013" name="Mar. Genomics">
        <title>Expression of sulfatases in Rhodopirellula baltica and the diversity of sulfatases in the genus Rhodopirellula.</title>
        <authorList>
            <person name="Wegner C.E."/>
            <person name="Richter-Heitmann T."/>
            <person name="Klindworth A."/>
            <person name="Klockow C."/>
            <person name="Richter M."/>
            <person name="Achstetter T."/>
            <person name="Glockner F.O."/>
            <person name="Harder J."/>
        </authorList>
    </citation>
    <scope>NUCLEOTIDE SEQUENCE [LARGE SCALE GENOMIC DNA]</scope>
    <source>
        <strain evidence="8 9">SH398</strain>
    </source>
</reference>
<evidence type="ECO:0000256" key="3">
    <source>
        <dbReference type="ARBA" id="ARBA00023082"/>
    </source>
</evidence>
<name>M5SFW4_9BACT</name>
<organism evidence="8 9">
    <name type="scientific">Rhodopirellula europaea SH398</name>
    <dbReference type="NCBI Taxonomy" id="1263868"/>
    <lineage>
        <taxon>Bacteria</taxon>
        <taxon>Pseudomonadati</taxon>
        <taxon>Planctomycetota</taxon>
        <taxon>Planctomycetia</taxon>
        <taxon>Pirellulales</taxon>
        <taxon>Pirellulaceae</taxon>
        <taxon>Rhodopirellula</taxon>
    </lineage>
</organism>
<keyword evidence="2" id="KW-0805">Transcription regulation</keyword>
<dbReference type="InterPro" id="IPR014284">
    <property type="entry name" value="RNA_pol_sigma-70_dom"/>
</dbReference>
<dbReference type="InterPro" id="IPR007627">
    <property type="entry name" value="RNA_pol_sigma70_r2"/>
</dbReference>
<dbReference type="PANTHER" id="PTHR43133:SF8">
    <property type="entry name" value="RNA POLYMERASE SIGMA FACTOR HI_1459-RELATED"/>
    <property type="match status" value="1"/>
</dbReference>
<comment type="caution">
    <text evidence="8">The sequence shown here is derived from an EMBL/GenBank/DDBJ whole genome shotgun (WGS) entry which is preliminary data.</text>
</comment>
<gene>
    <name evidence="8" type="ORF">RESH_02852</name>
</gene>
<accession>M5SFW4</accession>
<dbReference type="Pfam" id="PF04542">
    <property type="entry name" value="Sigma70_r2"/>
    <property type="match status" value="1"/>
</dbReference>
<dbReference type="InterPro" id="IPR013249">
    <property type="entry name" value="RNA_pol_sigma70_r4_t2"/>
</dbReference>
<keyword evidence="3" id="KW-0731">Sigma factor</keyword>
<keyword evidence="4" id="KW-0238">DNA-binding</keyword>
<sequence>MEPNGMTFRAKQLKLQDADAWNEFYQEYLDPLYGFVYRLVCHKRTVADDLFQEVWLHVIQNIDTYDSEKGELSAWLFGIARRRVALYWRRTLAGKSVDDDNLLRADRADAALLPIEAMEQIERAEVVNSALLVMPENQRRILRQKYIDGMSVAEIAKRSSTTQKAAESLLFRARAKLRSLLGPTFVDALPSHLLNESRRPK</sequence>
<evidence type="ECO:0000259" key="7">
    <source>
        <dbReference type="Pfam" id="PF08281"/>
    </source>
</evidence>
<feature type="domain" description="RNA polymerase sigma factor 70 region 4 type 2" evidence="7">
    <location>
        <begin position="129"/>
        <end position="177"/>
    </location>
</feature>
<dbReference type="Pfam" id="PF08281">
    <property type="entry name" value="Sigma70_r4_2"/>
    <property type="match status" value="1"/>
</dbReference>
<dbReference type="Gene3D" id="1.10.10.10">
    <property type="entry name" value="Winged helix-like DNA-binding domain superfamily/Winged helix DNA-binding domain"/>
    <property type="match status" value="1"/>
</dbReference>
<dbReference type="InterPro" id="IPR039425">
    <property type="entry name" value="RNA_pol_sigma-70-like"/>
</dbReference>
<dbReference type="EMBL" id="ANOF01000089">
    <property type="protein sequence ID" value="EMI26592.1"/>
    <property type="molecule type" value="Genomic_DNA"/>
</dbReference>
<dbReference type="GO" id="GO:0006352">
    <property type="term" value="P:DNA-templated transcription initiation"/>
    <property type="evidence" value="ECO:0007669"/>
    <property type="project" value="InterPro"/>
</dbReference>
<dbReference type="NCBIfam" id="TIGR02937">
    <property type="entry name" value="sigma70-ECF"/>
    <property type="match status" value="1"/>
</dbReference>